<feature type="binding site" evidence="9">
    <location>
        <position position="214"/>
    </location>
    <ligand>
        <name>[4Fe-4S] cluster</name>
        <dbReference type="ChEBI" id="CHEBI:49883"/>
        <label>2</label>
    </ligand>
</feature>
<dbReference type="RefSeq" id="WP_265787318.1">
    <property type="nucleotide sequence ID" value="NZ_BAABRS010000001.1"/>
</dbReference>
<comment type="similarity">
    <text evidence="9">Belongs to the QueG family.</text>
</comment>
<evidence type="ECO:0000256" key="9">
    <source>
        <dbReference type="HAMAP-Rule" id="MF_00916"/>
    </source>
</evidence>
<keyword evidence="12" id="KW-1185">Reference proteome</keyword>
<feature type="binding site" evidence="9">
    <location>
        <position position="244"/>
    </location>
    <ligand>
        <name>[4Fe-4S] cluster</name>
        <dbReference type="ChEBI" id="CHEBI:49883"/>
        <label>2</label>
    </ligand>
</feature>
<evidence type="ECO:0000256" key="2">
    <source>
        <dbReference type="ARBA" id="ARBA00022490"/>
    </source>
</evidence>
<keyword evidence="3 9" id="KW-0819">tRNA processing</keyword>
<feature type="domain" description="4Fe-4S ferredoxin-type" evidence="10">
    <location>
        <begin position="176"/>
        <end position="208"/>
    </location>
</feature>
<dbReference type="PROSITE" id="PS00198">
    <property type="entry name" value="4FE4S_FER_1"/>
    <property type="match status" value="1"/>
</dbReference>
<feature type="binding site" evidence="9">
    <location>
        <position position="223"/>
    </location>
    <ligand>
        <name>tRNA</name>
        <dbReference type="ChEBI" id="CHEBI:17843"/>
    </ligand>
</feature>
<comment type="caution">
    <text evidence="9">Lacks conserved residue(s) required for the propagation of feature annotation.</text>
</comment>
<dbReference type="GO" id="GO:0052693">
    <property type="term" value="F:epoxyqueuosine reductase activity"/>
    <property type="evidence" value="ECO:0007669"/>
    <property type="project" value="UniProtKB-EC"/>
</dbReference>
<keyword evidence="6 9" id="KW-0560">Oxidoreductase</keyword>
<comment type="function">
    <text evidence="9">Catalyzes the conversion of epoxyqueuosine (oQ) to queuosine (Q), which is a hypermodified base found in the wobble positions of tRNA(Asp), tRNA(Asn), tRNA(His) and tRNA(Tyr).</text>
</comment>
<comment type="cofactor">
    <cofactor evidence="9">
        <name>[4Fe-4S] cluster</name>
        <dbReference type="ChEBI" id="CHEBI:49883"/>
    </cofactor>
    <text evidence="9">Binds 2 [4Fe-4S] clusters per monomer.</text>
</comment>
<feature type="binding site" evidence="9">
    <location>
        <position position="59"/>
    </location>
    <ligand>
        <name>cob(II)alamin</name>
        <dbReference type="ChEBI" id="CHEBI:16304"/>
    </ligand>
</feature>
<keyword evidence="9" id="KW-0170">Cobalt</keyword>
<comment type="catalytic activity">
    <reaction evidence="9">
        <text>epoxyqueuosine(34) in tRNA + AH2 = queuosine(34) in tRNA + A + H2O</text>
        <dbReference type="Rhea" id="RHEA:32159"/>
        <dbReference type="Rhea" id="RHEA-COMP:18571"/>
        <dbReference type="Rhea" id="RHEA-COMP:18582"/>
        <dbReference type="ChEBI" id="CHEBI:13193"/>
        <dbReference type="ChEBI" id="CHEBI:15377"/>
        <dbReference type="ChEBI" id="CHEBI:17499"/>
        <dbReference type="ChEBI" id="CHEBI:194431"/>
        <dbReference type="ChEBI" id="CHEBI:194443"/>
        <dbReference type="EC" id="1.17.99.6"/>
    </reaction>
</comment>
<dbReference type="HAMAP" id="MF_00916">
    <property type="entry name" value="QueG"/>
    <property type="match status" value="1"/>
</dbReference>
<evidence type="ECO:0000256" key="7">
    <source>
        <dbReference type="ARBA" id="ARBA00023004"/>
    </source>
</evidence>
<accession>A0ABT3PVI1</accession>
<dbReference type="PROSITE" id="PS51379">
    <property type="entry name" value="4FE4S_FER_2"/>
    <property type="match status" value="1"/>
</dbReference>
<evidence type="ECO:0000313" key="12">
    <source>
        <dbReference type="Proteomes" id="UP001207337"/>
    </source>
</evidence>
<evidence type="ECO:0000256" key="6">
    <source>
        <dbReference type="ARBA" id="ARBA00023002"/>
    </source>
</evidence>
<evidence type="ECO:0000256" key="3">
    <source>
        <dbReference type="ARBA" id="ARBA00022694"/>
    </source>
</evidence>
<feature type="binding site" evidence="9">
    <location>
        <position position="134"/>
    </location>
    <ligand>
        <name>cob(II)alamin</name>
        <dbReference type="ChEBI" id="CHEBI:16304"/>
    </ligand>
</feature>
<evidence type="ECO:0000256" key="1">
    <source>
        <dbReference type="ARBA" id="ARBA00022485"/>
    </source>
</evidence>
<dbReference type="InterPro" id="IPR017900">
    <property type="entry name" value="4Fe4S_Fe_S_CS"/>
</dbReference>
<evidence type="ECO:0000256" key="8">
    <source>
        <dbReference type="ARBA" id="ARBA00023014"/>
    </source>
</evidence>
<evidence type="ECO:0000256" key="5">
    <source>
        <dbReference type="ARBA" id="ARBA00022785"/>
    </source>
</evidence>
<protein>
    <recommendedName>
        <fullName evidence="9">Epoxyqueuosine reductase</fullName>
        <ecNumber evidence="9">1.17.99.6</ecNumber>
    </recommendedName>
    <alternativeName>
        <fullName evidence="9">Queuosine biosynthesis protein QueG</fullName>
    </alternativeName>
</protein>
<dbReference type="SUPFAM" id="SSF46548">
    <property type="entry name" value="alpha-helical ferredoxin"/>
    <property type="match status" value="1"/>
</dbReference>
<gene>
    <name evidence="9 11" type="primary">queG</name>
    <name evidence="11" type="ORF">LQ318_02740</name>
</gene>
<comment type="subcellular location">
    <subcellularLocation>
        <location evidence="9">Cytoplasm</location>
    </subcellularLocation>
</comment>
<dbReference type="NCBIfam" id="TIGR00276">
    <property type="entry name" value="tRNA epoxyqueuosine(34) reductase QueG"/>
    <property type="match status" value="1"/>
</dbReference>
<dbReference type="Pfam" id="PF08331">
    <property type="entry name" value="QueG_DUF1730"/>
    <property type="match status" value="1"/>
</dbReference>
<organism evidence="11 12">
    <name type="scientific">Fodinibius salicampi</name>
    <dbReference type="NCBI Taxonomy" id="1920655"/>
    <lineage>
        <taxon>Bacteria</taxon>
        <taxon>Pseudomonadati</taxon>
        <taxon>Balneolota</taxon>
        <taxon>Balneolia</taxon>
        <taxon>Balneolales</taxon>
        <taxon>Balneolaceae</taxon>
        <taxon>Fodinibius</taxon>
    </lineage>
</organism>
<reference evidence="11 12" key="1">
    <citation type="submission" date="2021-11" db="EMBL/GenBank/DDBJ databases">
        <title>Aliifidinibius sp. nov., a new bacterium isolated from saline soil.</title>
        <authorList>
            <person name="Galisteo C."/>
            <person name="De La Haba R."/>
            <person name="Sanchez-Porro C."/>
            <person name="Ventosa A."/>
        </authorList>
    </citation>
    <scope>NUCLEOTIDE SEQUENCE [LARGE SCALE GENOMIC DNA]</scope>
    <source>
        <strain evidence="11 12">KACC 190600</strain>
    </source>
</reference>
<dbReference type="InterPro" id="IPR017896">
    <property type="entry name" value="4Fe4S_Fe-S-bd"/>
</dbReference>
<feature type="binding site" evidence="9">
    <location>
        <position position="248"/>
    </location>
    <ligand>
        <name>[4Fe-4S] cluster</name>
        <dbReference type="ChEBI" id="CHEBI:49883"/>
        <label>1</label>
    </ligand>
</feature>
<feature type="binding site" evidence="9">
    <location>
        <position position="155"/>
    </location>
    <ligand>
        <name>cob(II)alamin</name>
        <dbReference type="ChEBI" id="CHEBI:16304"/>
    </ligand>
</feature>
<name>A0ABT3PVI1_9BACT</name>
<feature type="binding site" evidence="9">
    <location>
        <position position="191"/>
    </location>
    <ligand>
        <name>[4Fe-4S] cluster</name>
        <dbReference type="ChEBI" id="CHEBI:49883"/>
        <label>1</label>
    </ligand>
</feature>
<sequence>MSRYKHTRKVREVALRLGFNACGFAKAGRLETEERRLREWLNQGRHGSMQWMENHLDKRVDPTKLVPGAKSVVSVIGSYFHPDHERQQQKNAPKIAKYAQGRDYHKIYKKKLRKLFKKTEEIVGAEVSGRVFVDSAPVLDRDWAIRAGLGWRGKNSLLLNKNMGSFFFIGEMIIDVEFNYDQPVTDHCGSCTRCIDACPTNAIYEPYRVDATKCISYLNIELKDEIPEEQRSDVGEWLFGCDICQDVCPWNRDAQYGSMEDLNPRKKLLDKDIGFWEELDIEQYNELFEGTPIRRAKFNKFKDTVEAVAENSRQTNAVTVK</sequence>
<dbReference type="EMBL" id="JAJNDC010000001">
    <property type="protein sequence ID" value="MCW9711811.1"/>
    <property type="molecule type" value="Genomic_DNA"/>
</dbReference>
<comment type="pathway">
    <text evidence="9">tRNA modification; tRNA-queuosine biosynthesis.</text>
</comment>
<feature type="binding site" evidence="9">
    <location>
        <position position="198"/>
    </location>
    <ligand>
        <name>[4Fe-4S] cluster</name>
        <dbReference type="ChEBI" id="CHEBI:49883"/>
        <label>2</label>
    </ligand>
</feature>
<feature type="binding site" evidence="9">
    <location>
        <position position="188"/>
    </location>
    <ligand>
        <name>[4Fe-4S] cluster</name>
        <dbReference type="ChEBI" id="CHEBI:49883"/>
        <label>1</label>
    </ligand>
</feature>
<dbReference type="Proteomes" id="UP001207337">
    <property type="component" value="Unassembled WGS sequence"/>
</dbReference>
<feature type="active site" description="Proton donor" evidence="9">
    <location>
        <position position="134"/>
    </location>
</feature>
<comment type="subunit">
    <text evidence="9">Monomer.</text>
</comment>
<keyword evidence="2 9" id="KW-0963">Cytoplasm</keyword>
<keyword evidence="9" id="KW-0846">Cobalamin</keyword>
<comment type="cofactor">
    <cofactor evidence="9">
        <name>cob(II)alamin</name>
        <dbReference type="ChEBI" id="CHEBI:16304"/>
    </cofactor>
</comment>
<dbReference type="InterPro" id="IPR004453">
    <property type="entry name" value="QueG"/>
</dbReference>
<feature type="binding site" evidence="9">
    <location>
        <position position="241"/>
    </location>
    <ligand>
        <name>[4Fe-4S] cluster</name>
        <dbReference type="ChEBI" id="CHEBI:49883"/>
        <label>2</label>
    </ligand>
</feature>
<keyword evidence="5 9" id="KW-0671">Queuosine biosynthesis</keyword>
<feature type="binding site" evidence="9">
    <location>
        <begin position="241"/>
        <end position="242"/>
    </location>
    <ligand>
        <name>cob(II)alamin</name>
        <dbReference type="ChEBI" id="CHEBI:16304"/>
    </ligand>
</feature>
<dbReference type="InterPro" id="IPR013542">
    <property type="entry name" value="QueG_DUF1730"/>
</dbReference>
<feature type="binding site" evidence="9">
    <location>
        <position position="158"/>
    </location>
    <ligand>
        <name>cob(II)alamin</name>
        <dbReference type="ChEBI" id="CHEBI:16304"/>
    </ligand>
</feature>
<keyword evidence="7 9" id="KW-0408">Iron</keyword>
<dbReference type="EC" id="1.17.99.6" evidence="9"/>
<comment type="caution">
    <text evidence="11">The sequence shown here is derived from an EMBL/GenBank/DDBJ whole genome shotgun (WGS) entry which is preliminary data.</text>
</comment>
<dbReference type="Pfam" id="PF13484">
    <property type="entry name" value="Fer4_16"/>
    <property type="match status" value="1"/>
</dbReference>
<dbReference type="Gene3D" id="3.30.70.20">
    <property type="match status" value="1"/>
</dbReference>
<feature type="binding site" evidence="9">
    <location>
        <position position="216"/>
    </location>
    <ligand>
        <name>cob(II)alamin</name>
        <dbReference type="ChEBI" id="CHEBI:16304"/>
    </ligand>
</feature>
<keyword evidence="1 9" id="KW-0004">4Fe-4S</keyword>
<dbReference type="PANTHER" id="PTHR30002:SF4">
    <property type="entry name" value="EPOXYQUEUOSINE REDUCTASE"/>
    <property type="match status" value="1"/>
</dbReference>
<proteinExistence type="inferred from homology"/>
<evidence type="ECO:0000313" key="11">
    <source>
        <dbReference type="EMBL" id="MCW9711811.1"/>
    </source>
</evidence>
<feature type="binding site" evidence="9">
    <location>
        <position position="194"/>
    </location>
    <ligand>
        <name>[4Fe-4S] cluster</name>
        <dbReference type="ChEBI" id="CHEBI:49883"/>
        <label>1</label>
    </ligand>
</feature>
<feature type="binding site" evidence="9">
    <location>
        <position position="169"/>
    </location>
    <ligand>
        <name>cob(II)alamin</name>
        <dbReference type="ChEBI" id="CHEBI:16304"/>
    </ligand>
</feature>
<dbReference type="PANTHER" id="PTHR30002">
    <property type="entry name" value="EPOXYQUEUOSINE REDUCTASE"/>
    <property type="match status" value="1"/>
</dbReference>
<evidence type="ECO:0000259" key="10">
    <source>
        <dbReference type="PROSITE" id="PS51379"/>
    </source>
</evidence>
<keyword evidence="4 9" id="KW-0479">Metal-binding</keyword>
<evidence type="ECO:0000256" key="4">
    <source>
        <dbReference type="ARBA" id="ARBA00022723"/>
    </source>
</evidence>
<keyword evidence="8 9" id="KW-0411">Iron-sulfur</keyword>